<feature type="transmembrane region" description="Helical" evidence="1">
    <location>
        <begin position="69"/>
        <end position="86"/>
    </location>
</feature>
<comment type="caution">
    <text evidence="2">The sequence shown here is derived from an EMBL/GenBank/DDBJ whole genome shotgun (WGS) entry which is preliminary data.</text>
</comment>
<organism evidence="2 3">
    <name type="scientific">Cryobacterium suzukii</name>
    <dbReference type="NCBI Taxonomy" id="1259198"/>
    <lineage>
        <taxon>Bacteria</taxon>
        <taxon>Bacillati</taxon>
        <taxon>Actinomycetota</taxon>
        <taxon>Actinomycetes</taxon>
        <taxon>Micrococcales</taxon>
        <taxon>Microbacteriaceae</taxon>
        <taxon>Cryobacterium</taxon>
    </lineage>
</organism>
<name>A0A4R9AJB7_9MICO</name>
<dbReference type="Proteomes" id="UP000298170">
    <property type="component" value="Unassembled WGS sequence"/>
</dbReference>
<feature type="transmembrane region" description="Helical" evidence="1">
    <location>
        <begin position="92"/>
        <end position="109"/>
    </location>
</feature>
<proteinExistence type="predicted"/>
<keyword evidence="1" id="KW-0472">Membrane</keyword>
<dbReference type="AlphaFoldDB" id="A0A4R9AJB7"/>
<keyword evidence="1" id="KW-0812">Transmembrane</keyword>
<accession>A0A4R9AJB7</accession>
<sequence length="371" mass="39448">MIDRSGIRLLFLAPAGASLLLGLYAATALLGFDVPPLADRIAVSHGALMVFGFVGTLIVLERAVAIKKWWAFTAPALLGLGSLLVLAPLPSWLGRTAIAVGAIGLLLIYRSIWRRQAMTAIAIQFLGGVNLLVAAILWLANVPVAHLIPAFSAFLVLTIAGERLELARLSLRGSHPGRALLWASLSLTGCVSLALCVPAFGYPLFGLALLWVVFWLFLHDVARRTLGSAGLPRYMAACLLSGYAWLVVAGGIWLVGGVATSGPTYDAVIHAVLLGFTLSMIMAHAPVILPAVLRRPLPYRPFMYLPVALLHASLVLRVLFGDARGLPHLLQLGGSLNITALLLFIIIAIASAVLGPVRQSKPARPGQRDRS</sequence>
<feature type="transmembrane region" description="Helical" evidence="1">
    <location>
        <begin position="301"/>
        <end position="320"/>
    </location>
</feature>
<feature type="transmembrane region" description="Helical" evidence="1">
    <location>
        <begin position="267"/>
        <end position="289"/>
    </location>
</feature>
<dbReference type="OrthoDB" id="9811974at2"/>
<feature type="transmembrane region" description="Helical" evidence="1">
    <location>
        <begin position="41"/>
        <end position="60"/>
    </location>
</feature>
<feature type="transmembrane region" description="Helical" evidence="1">
    <location>
        <begin position="121"/>
        <end position="140"/>
    </location>
</feature>
<dbReference type="RefSeq" id="WP_134513238.1">
    <property type="nucleotide sequence ID" value="NZ_SOHJ01000002.1"/>
</dbReference>
<evidence type="ECO:0008006" key="4">
    <source>
        <dbReference type="Google" id="ProtNLM"/>
    </source>
</evidence>
<keyword evidence="1" id="KW-1133">Transmembrane helix</keyword>
<feature type="transmembrane region" description="Helical" evidence="1">
    <location>
        <begin position="234"/>
        <end position="255"/>
    </location>
</feature>
<dbReference type="EMBL" id="SOHJ01000002">
    <property type="protein sequence ID" value="TFD62905.1"/>
    <property type="molecule type" value="Genomic_DNA"/>
</dbReference>
<keyword evidence="3" id="KW-1185">Reference proteome</keyword>
<feature type="transmembrane region" description="Helical" evidence="1">
    <location>
        <begin position="332"/>
        <end position="354"/>
    </location>
</feature>
<evidence type="ECO:0000313" key="2">
    <source>
        <dbReference type="EMBL" id="TFD62905.1"/>
    </source>
</evidence>
<reference evidence="2 3" key="1">
    <citation type="submission" date="2019-03" db="EMBL/GenBank/DDBJ databases">
        <title>Genomics of glacier-inhabiting Cryobacterium strains.</title>
        <authorList>
            <person name="Liu Q."/>
            <person name="Xin Y.-H."/>
        </authorList>
    </citation>
    <scope>NUCLEOTIDE SEQUENCE [LARGE SCALE GENOMIC DNA]</scope>
    <source>
        <strain evidence="2 3">Sr39</strain>
    </source>
</reference>
<gene>
    <name evidence="2" type="ORF">E3T39_03045</name>
</gene>
<evidence type="ECO:0000313" key="3">
    <source>
        <dbReference type="Proteomes" id="UP000298170"/>
    </source>
</evidence>
<evidence type="ECO:0000256" key="1">
    <source>
        <dbReference type="SAM" id="Phobius"/>
    </source>
</evidence>
<protein>
    <recommendedName>
        <fullName evidence="4">NnrS family protein</fullName>
    </recommendedName>
</protein>
<feature type="transmembrane region" description="Helical" evidence="1">
    <location>
        <begin position="206"/>
        <end position="222"/>
    </location>
</feature>